<dbReference type="Gene3D" id="1.10.10.10">
    <property type="entry name" value="Winged helix-like DNA-binding domain superfamily/Winged helix DNA-binding domain"/>
    <property type="match status" value="1"/>
</dbReference>
<dbReference type="RefSeq" id="WP_280632538.1">
    <property type="nucleotide sequence ID" value="NZ_CP123529.1"/>
</dbReference>
<name>A0ABY8NXQ4_9GAMM</name>
<geneLocation type="plasmid" evidence="1 2">
    <name>paNv_CAN6</name>
</geneLocation>
<dbReference type="EMBL" id="CP123529">
    <property type="protein sequence ID" value="WGM08691.1"/>
    <property type="molecule type" value="Genomic_DNA"/>
</dbReference>
<proteinExistence type="predicted"/>
<dbReference type="InterPro" id="IPR036390">
    <property type="entry name" value="WH_DNA-bd_sf"/>
</dbReference>
<dbReference type="Proteomes" id="UP001177592">
    <property type="component" value="Plasmid paNv_CAN6"/>
</dbReference>
<organism evidence="1 2">
    <name type="scientific">Arsenophonus nasoniae</name>
    <name type="common">son-killer infecting Nasonia vitripennis</name>
    <dbReference type="NCBI Taxonomy" id="638"/>
    <lineage>
        <taxon>Bacteria</taxon>
        <taxon>Pseudomonadati</taxon>
        <taxon>Pseudomonadota</taxon>
        <taxon>Gammaproteobacteria</taxon>
        <taxon>Enterobacterales</taxon>
        <taxon>Morganellaceae</taxon>
        <taxon>Arsenophonus</taxon>
    </lineage>
</organism>
<reference evidence="1" key="1">
    <citation type="submission" date="2023-04" db="EMBL/GenBank/DDBJ databases">
        <title>Genome dynamics across the evolutionary transition to endosymbiosis.</title>
        <authorList>
            <person name="Siozios S."/>
            <person name="Nadal-Jimenez P."/>
            <person name="Azagi T."/>
            <person name="Sprong H."/>
            <person name="Frost C.L."/>
            <person name="Parratt S.R."/>
            <person name="Taylor G."/>
            <person name="Brettell L."/>
            <person name="Lew K.C."/>
            <person name="Croft L."/>
            <person name="King K.C."/>
            <person name="Brockhurst M.A."/>
            <person name="Hypsa V."/>
            <person name="Novakova E."/>
            <person name="Darby A.C."/>
            <person name="Hurst G.D.D."/>
        </authorList>
    </citation>
    <scope>NUCLEOTIDE SEQUENCE</scope>
    <source>
        <strain evidence="1">ANv_CAN</strain>
        <plasmid evidence="1">paNv_CAN6</plasmid>
    </source>
</reference>
<dbReference type="SUPFAM" id="SSF46785">
    <property type="entry name" value="Winged helix' DNA-binding domain"/>
    <property type="match status" value="1"/>
</dbReference>
<dbReference type="InterPro" id="IPR036388">
    <property type="entry name" value="WH-like_DNA-bd_sf"/>
</dbReference>
<protein>
    <submittedName>
        <fullName evidence="1">Replication initiation protein</fullName>
    </submittedName>
</protein>
<gene>
    <name evidence="1" type="ORF">QE258_25305</name>
</gene>
<evidence type="ECO:0000313" key="1">
    <source>
        <dbReference type="EMBL" id="WGM08691.1"/>
    </source>
</evidence>
<accession>A0ABY8NXQ4</accession>
<dbReference type="Pfam" id="PF21205">
    <property type="entry name" value="Rep3_C"/>
    <property type="match status" value="1"/>
</dbReference>
<keyword evidence="1" id="KW-0614">Plasmid</keyword>
<evidence type="ECO:0000313" key="2">
    <source>
        <dbReference type="Proteomes" id="UP001177592"/>
    </source>
</evidence>
<keyword evidence="2" id="KW-1185">Reference proteome</keyword>
<sequence>MLRSRFNNLRKYTIDPSIQDINKNTNLSVHLEPIKQGRSVVGMRFGCVEEKATVTKPKRPRLTKRPHVKSGSHDEGEWMKKNAEILYQYEKNLKKYDPTLRLTMPDLRRAVECSKFCKQNWHEEKKLELAIREGKIEDSPPKKAISQPQDKILTKTKMASLEKELEDIPNFGGFKQIKGRFFDKRSAEAAGYNWDEY</sequence>